<reference evidence="6 7" key="1">
    <citation type="journal article" date="2018" name="Nat. Ecol. Evol.">
        <title>Shark genomes provide insights into elasmobranch evolution and the origin of vertebrates.</title>
        <authorList>
            <person name="Hara Y"/>
            <person name="Yamaguchi K"/>
            <person name="Onimaru K"/>
            <person name="Kadota M"/>
            <person name="Koyanagi M"/>
            <person name="Keeley SD"/>
            <person name="Tatsumi K"/>
            <person name="Tanaka K"/>
            <person name="Motone F"/>
            <person name="Kageyama Y"/>
            <person name="Nozu R"/>
            <person name="Adachi N"/>
            <person name="Nishimura O"/>
            <person name="Nakagawa R"/>
            <person name="Tanegashima C"/>
            <person name="Kiyatake I"/>
            <person name="Matsumoto R"/>
            <person name="Murakumo K"/>
            <person name="Nishida K"/>
            <person name="Terakita A"/>
            <person name="Kuratani S"/>
            <person name="Sato K"/>
            <person name="Hyodo S Kuraku.S."/>
        </authorList>
    </citation>
    <scope>NUCLEOTIDE SEQUENCE [LARGE SCALE GENOMIC DNA]</scope>
</reference>
<dbReference type="GO" id="GO:0006099">
    <property type="term" value="P:tricarboxylic acid cycle"/>
    <property type="evidence" value="ECO:0007669"/>
    <property type="project" value="TreeGrafter"/>
</dbReference>
<dbReference type="InterPro" id="IPR011603">
    <property type="entry name" value="2oxoglutarate_DH_E1"/>
</dbReference>
<dbReference type="InterPro" id="IPR029061">
    <property type="entry name" value="THDP-binding"/>
</dbReference>
<evidence type="ECO:0000256" key="1">
    <source>
        <dbReference type="ARBA" id="ARBA00001964"/>
    </source>
</evidence>
<comment type="similarity">
    <text evidence="2">Belongs to the alpha-ketoglutarate dehydrogenase family.</text>
</comment>
<dbReference type="PANTHER" id="PTHR23152">
    <property type="entry name" value="2-OXOGLUTARATE DEHYDROGENASE"/>
    <property type="match status" value="1"/>
</dbReference>
<organism evidence="6 7">
    <name type="scientific">Chiloscyllium punctatum</name>
    <name type="common">Brownbanded bambooshark</name>
    <name type="synonym">Hemiscyllium punctatum</name>
    <dbReference type="NCBI Taxonomy" id="137246"/>
    <lineage>
        <taxon>Eukaryota</taxon>
        <taxon>Metazoa</taxon>
        <taxon>Chordata</taxon>
        <taxon>Craniata</taxon>
        <taxon>Vertebrata</taxon>
        <taxon>Chondrichthyes</taxon>
        <taxon>Elasmobranchii</taxon>
        <taxon>Galeomorphii</taxon>
        <taxon>Galeoidea</taxon>
        <taxon>Orectolobiformes</taxon>
        <taxon>Hemiscylliidae</taxon>
        <taxon>Chiloscyllium</taxon>
    </lineage>
</organism>
<evidence type="ECO:0000259" key="5">
    <source>
        <dbReference type="Pfam" id="PF02779"/>
    </source>
</evidence>
<sequence>KLVEDFAVQQLYDANWIVVNCSTPANYFHVLRRQILLPFRKPLIVFTPKSLLRHPDAKSSFDMMLPGKVGISSTGIRRD</sequence>
<keyword evidence="3" id="KW-0560">Oxidoreductase</keyword>
<evidence type="ECO:0000256" key="4">
    <source>
        <dbReference type="ARBA" id="ARBA00023052"/>
    </source>
</evidence>
<feature type="domain" description="Transketolase-like pyrimidine-binding" evidence="5">
    <location>
        <begin position="14"/>
        <end position="53"/>
    </location>
</feature>
<dbReference type="GO" id="GO:0030976">
    <property type="term" value="F:thiamine pyrophosphate binding"/>
    <property type="evidence" value="ECO:0007669"/>
    <property type="project" value="InterPro"/>
</dbReference>
<dbReference type="SUPFAM" id="SSF52518">
    <property type="entry name" value="Thiamin diphosphate-binding fold (THDP-binding)"/>
    <property type="match status" value="1"/>
</dbReference>
<proteinExistence type="inferred from homology"/>
<dbReference type="InterPro" id="IPR005475">
    <property type="entry name" value="Transketolase-like_Pyr-bd"/>
</dbReference>
<comment type="caution">
    <text evidence="6">The sequence shown here is derived from an EMBL/GenBank/DDBJ whole genome shotgun (WGS) entry which is preliminary data.</text>
</comment>
<comment type="cofactor">
    <cofactor evidence="1">
        <name>thiamine diphosphate</name>
        <dbReference type="ChEBI" id="CHEBI:58937"/>
    </cofactor>
</comment>
<evidence type="ECO:0000313" key="6">
    <source>
        <dbReference type="EMBL" id="GCC41541.1"/>
    </source>
</evidence>
<evidence type="ECO:0000256" key="2">
    <source>
        <dbReference type="ARBA" id="ARBA00006936"/>
    </source>
</evidence>
<dbReference type="Proteomes" id="UP000287033">
    <property type="component" value="Unassembled WGS sequence"/>
</dbReference>
<dbReference type="PANTHER" id="PTHR23152:SF4">
    <property type="entry name" value="2-OXOADIPATE DEHYDROGENASE COMPLEX COMPONENT E1"/>
    <property type="match status" value="1"/>
</dbReference>
<protein>
    <recommendedName>
        <fullName evidence="5">Transketolase-like pyrimidine-binding domain-containing protein</fullName>
    </recommendedName>
</protein>
<gene>
    <name evidence="6" type="ORF">chiPu_0025876</name>
</gene>
<dbReference type="GO" id="GO:0005739">
    <property type="term" value="C:mitochondrion"/>
    <property type="evidence" value="ECO:0007669"/>
    <property type="project" value="TreeGrafter"/>
</dbReference>
<dbReference type="STRING" id="137246.A0A401TFY7"/>
<accession>A0A401TFY7</accession>
<dbReference type="EMBL" id="BEZZ01067560">
    <property type="protein sequence ID" value="GCC41541.1"/>
    <property type="molecule type" value="Genomic_DNA"/>
</dbReference>
<feature type="non-terminal residue" evidence="6">
    <location>
        <position position="1"/>
    </location>
</feature>
<dbReference type="GO" id="GO:0004591">
    <property type="term" value="F:oxoglutarate dehydrogenase (succinyl-transferring) activity"/>
    <property type="evidence" value="ECO:0007669"/>
    <property type="project" value="TreeGrafter"/>
</dbReference>
<dbReference type="Gene3D" id="3.40.50.12470">
    <property type="match status" value="1"/>
</dbReference>
<keyword evidence="7" id="KW-1185">Reference proteome</keyword>
<dbReference type="Pfam" id="PF02779">
    <property type="entry name" value="Transket_pyr"/>
    <property type="match status" value="1"/>
</dbReference>
<dbReference type="GO" id="GO:0045252">
    <property type="term" value="C:oxoglutarate dehydrogenase complex"/>
    <property type="evidence" value="ECO:0007669"/>
    <property type="project" value="TreeGrafter"/>
</dbReference>
<name>A0A401TFY7_CHIPU</name>
<evidence type="ECO:0000256" key="3">
    <source>
        <dbReference type="ARBA" id="ARBA00023002"/>
    </source>
</evidence>
<keyword evidence="4" id="KW-0786">Thiamine pyrophosphate</keyword>
<dbReference type="OrthoDB" id="413077at2759"/>
<dbReference type="AlphaFoldDB" id="A0A401TFY7"/>
<evidence type="ECO:0000313" key="7">
    <source>
        <dbReference type="Proteomes" id="UP000287033"/>
    </source>
</evidence>